<dbReference type="Proteomes" id="UP000800092">
    <property type="component" value="Unassembled WGS sequence"/>
</dbReference>
<evidence type="ECO:0000259" key="1">
    <source>
        <dbReference type="SMART" id="SM00382"/>
    </source>
</evidence>
<keyword evidence="2" id="KW-0378">Hydrolase</keyword>
<organism evidence="2 3">
    <name type="scientific">Viridothelium virens</name>
    <name type="common">Speckled blister lichen</name>
    <name type="synonym">Trypethelium virens</name>
    <dbReference type="NCBI Taxonomy" id="1048519"/>
    <lineage>
        <taxon>Eukaryota</taxon>
        <taxon>Fungi</taxon>
        <taxon>Dikarya</taxon>
        <taxon>Ascomycota</taxon>
        <taxon>Pezizomycotina</taxon>
        <taxon>Dothideomycetes</taxon>
        <taxon>Dothideomycetes incertae sedis</taxon>
        <taxon>Trypetheliales</taxon>
        <taxon>Trypetheliaceae</taxon>
        <taxon>Viridothelium</taxon>
    </lineage>
</organism>
<dbReference type="GO" id="GO:0005524">
    <property type="term" value="F:ATP binding"/>
    <property type="evidence" value="ECO:0007669"/>
    <property type="project" value="InterPro"/>
</dbReference>
<dbReference type="GO" id="GO:0016887">
    <property type="term" value="F:ATP hydrolysis activity"/>
    <property type="evidence" value="ECO:0007669"/>
    <property type="project" value="InterPro"/>
</dbReference>
<evidence type="ECO:0000313" key="2">
    <source>
        <dbReference type="EMBL" id="KAF2234930.1"/>
    </source>
</evidence>
<dbReference type="AlphaFoldDB" id="A0A6A6HBP7"/>
<name>A0A6A6HBP7_VIRVR</name>
<dbReference type="PANTHER" id="PTHR46411">
    <property type="entry name" value="FAMILY ATPASE, PUTATIVE-RELATED"/>
    <property type="match status" value="1"/>
</dbReference>
<dbReference type="InterPro" id="IPR003593">
    <property type="entry name" value="AAA+_ATPase"/>
</dbReference>
<dbReference type="InterPro" id="IPR027417">
    <property type="entry name" value="P-loop_NTPase"/>
</dbReference>
<evidence type="ECO:0000313" key="3">
    <source>
        <dbReference type="Proteomes" id="UP000800092"/>
    </source>
</evidence>
<dbReference type="EMBL" id="ML991795">
    <property type="protein sequence ID" value="KAF2234930.1"/>
    <property type="molecule type" value="Genomic_DNA"/>
</dbReference>
<proteinExistence type="predicted"/>
<dbReference type="Gene3D" id="3.40.50.300">
    <property type="entry name" value="P-loop containing nucleotide triphosphate hydrolases"/>
    <property type="match status" value="1"/>
</dbReference>
<sequence length="241" mass="27232">MDIVYYTTSYMGSQMEASLTKATVAYISVIRGKGEGLVFLLCGPPGCGKTLTAELMAEECKKPLMRISFGNLGYRPDEVDRNLQALLELSLKGSATVLIDEADAMLSKRSTGGVTVNSYHNIMVSIFLRHLEYFSGVLFLTTNHATEFDEAVNSRVVTLHYRPLNSKDRAKLWKAQLMKKEQLLAECNIDSFCEELGEDFALDGREIKNLVTHTMAIRWQRKQHVSKQVIQEIYNLTHRET</sequence>
<dbReference type="PANTHER" id="PTHR46411:SF3">
    <property type="entry name" value="AAA+ ATPASE DOMAIN-CONTAINING PROTEIN"/>
    <property type="match status" value="1"/>
</dbReference>
<dbReference type="InterPro" id="IPR003959">
    <property type="entry name" value="ATPase_AAA_core"/>
</dbReference>
<accession>A0A6A6HBP7</accession>
<dbReference type="Pfam" id="PF00004">
    <property type="entry name" value="AAA"/>
    <property type="match status" value="1"/>
</dbReference>
<dbReference type="OrthoDB" id="10042665at2759"/>
<dbReference type="SMART" id="SM00382">
    <property type="entry name" value="AAA"/>
    <property type="match status" value="1"/>
</dbReference>
<gene>
    <name evidence="2" type="ORF">EV356DRAFT_576376</name>
</gene>
<reference evidence="2" key="1">
    <citation type="journal article" date="2020" name="Stud. Mycol.">
        <title>101 Dothideomycetes genomes: a test case for predicting lifestyles and emergence of pathogens.</title>
        <authorList>
            <person name="Haridas S."/>
            <person name="Albert R."/>
            <person name="Binder M."/>
            <person name="Bloem J."/>
            <person name="Labutti K."/>
            <person name="Salamov A."/>
            <person name="Andreopoulos B."/>
            <person name="Baker S."/>
            <person name="Barry K."/>
            <person name="Bills G."/>
            <person name="Bluhm B."/>
            <person name="Cannon C."/>
            <person name="Castanera R."/>
            <person name="Culley D."/>
            <person name="Daum C."/>
            <person name="Ezra D."/>
            <person name="Gonzalez J."/>
            <person name="Henrissat B."/>
            <person name="Kuo A."/>
            <person name="Liang C."/>
            <person name="Lipzen A."/>
            <person name="Lutzoni F."/>
            <person name="Magnuson J."/>
            <person name="Mondo S."/>
            <person name="Nolan M."/>
            <person name="Ohm R."/>
            <person name="Pangilinan J."/>
            <person name="Park H.-J."/>
            <person name="Ramirez L."/>
            <person name="Alfaro M."/>
            <person name="Sun H."/>
            <person name="Tritt A."/>
            <person name="Yoshinaga Y."/>
            <person name="Zwiers L.-H."/>
            <person name="Turgeon B."/>
            <person name="Goodwin S."/>
            <person name="Spatafora J."/>
            <person name="Crous P."/>
            <person name="Grigoriev I."/>
        </authorList>
    </citation>
    <scope>NUCLEOTIDE SEQUENCE</scope>
    <source>
        <strain evidence="2">Tuck. ex Michener</strain>
    </source>
</reference>
<dbReference type="SUPFAM" id="SSF52540">
    <property type="entry name" value="P-loop containing nucleoside triphosphate hydrolases"/>
    <property type="match status" value="1"/>
</dbReference>
<protein>
    <submittedName>
        <fullName evidence="2">P-loop containing nucleoside triphosphate hydrolase protein</fullName>
    </submittedName>
</protein>
<feature type="domain" description="AAA+ ATPase" evidence="1">
    <location>
        <begin position="35"/>
        <end position="164"/>
    </location>
</feature>
<dbReference type="CDD" id="cd19481">
    <property type="entry name" value="RecA-like_protease"/>
    <property type="match status" value="1"/>
</dbReference>
<keyword evidence="3" id="KW-1185">Reference proteome</keyword>